<sequence length="153" mass="15883">MMSASQVRVTVLGTQSEPATQQIITESDHVLPIHGIAGLPKQPRIEMADTGPGKDIAPHSGDEKPPWQFVRAVNNAVPMGTSQTMEDCSKNDVGIDPSDAQKSFAIQINNNSFSLPAAEPLLNNPIGSSINGSGIGVISGASDLVTAQPVLSG</sequence>
<proteinExistence type="predicted"/>
<name>A0A0R3QFY8_9BILA</name>
<evidence type="ECO:0000313" key="1">
    <source>
        <dbReference type="EMBL" id="VDO17000.1"/>
    </source>
</evidence>
<dbReference type="EMBL" id="UZAG01004561">
    <property type="protein sequence ID" value="VDO17000.1"/>
    <property type="molecule type" value="Genomic_DNA"/>
</dbReference>
<dbReference type="Proteomes" id="UP000280834">
    <property type="component" value="Unassembled WGS sequence"/>
</dbReference>
<gene>
    <name evidence="1" type="ORF">BTMF_LOCUS4566</name>
</gene>
<protein>
    <submittedName>
        <fullName evidence="3">KID domain-containing protein</fullName>
    </submittedName>
</protein>
<reference evidence="1 2" key="2">
    <citation type="submission" date="2018-11" db="EMBL/GenBank/DDBJ databases">
        <authorList>
            <consortium name="Pathogen Informatics"/>
        </authorList>
    </citation>
    <scope>NUCLEOTIDE SEQUENCE [LARGE SCALE GENOMIC DNA]</scope>
</reference>
<evidence type="ECO:0000313" key="2">
    <source>
        <dbReference type="Proteomes" id="UP000280834"/>
    </source>
</evidence>
<dbReference type="STRING" id="42155.A0A0R3QFY8"/>
<keyword evidence="2" id="KW-1185">Reference proteome</keyword>
<dbReference type="AlphaFoldDB" id="A0A0R3QFY8"/>
<evidence type="ECO:0000313" key="3">
    <source>
        <dbReference type="WBParaSite" id="BTMF_0000528601-mRNA-1"/>
    </source>
</evidence>
<organism evidence="3">
    <name type="scientific">Brugia timori</name>
    <dbReference type="NCBI Taxonomy" id="42155"/>
    <lineage>
        <taxon>Eukaryota</taxon>
        <taxon>Metazoa</taxon>
        <taxon>Ecdysozoa</taxon>
        <taxon>Nematoda</taxon>
        <taxon>Chromadorea</taxon>
        <taxon>Rhabditida</taxon>
        <taxon>Spirurina</taxon>
        <taxon>Spiruromorpha</taxon>
        <taxon>Filarioidea</taxon>
        <taxon>Onchocercidae</taxon>
        <taxon>Brugia</taxon>
    </lineage>
</organism>
<accession>A0A0R3QFY8</accession>
<reference evidence="3" key="1">
    <citation type="submission" date="2017-02" db="UniProtKB">
        <authorList>
            <consortium name="WormBaseParasite"/>
        </authorList>
    </citation>
    <scope>IDENTIFICATION</scope>
</reference>
<dbReference type="WBParaSite" id="BTMF_0000528601-mRNA-1">
    <property type="protein sequence ID" value="BTMF_0000528601-mRNA-1"/>
    <property type="gene ID" value="BTMF_0000528601"/>
</dbReference>